<dbReference type="RefSeq" id="WP_129003907.1">
    <property type="nucleotide sequence ID" value="NZ_SDHZ01000002.1"/>
</dbReference>
<dbReference type="AlphaFoldDB" id="A0A4V1M9V7"/>
<evidence type="ECO:0000313" key="2">
    <source>
        <dbReference type="EMBL" id="RXK83014.1"/>
    </source>
</evidence>
<comment type="caution">
    <text evidence="2">The sequence shown here is derived from an EMBL/GenBank/DDBJ whole genome shotgun (WGS) entry which is preliminary data.</text>
</comment>
<organism evidence="2 3">
    <name type="scientific">Filimonas effusa</name>
    <dbReference type="NCBI Taxonomy" id="2508721"/>
    <lineage>
        <taxon>Bacteria</taxon>
        <taxon>Pseudomonadati</taxon>
        <taxon>Bacteroidota</taxon>
        <taxon>Chitinophagia</taxon>
        <taxon>Chitinophagales</taxon>
        <taxon>Chitinophagaceae</taxon>
        <taxon>Filimonas</taxon>
    </lineage>
</organism>
<feature type="transmembrane region" description="Helical" evidence="1">
    <location>
        <begin position="129"/>
        <end position="156"/>
    </location>
</feature>
<protein>
    <submittedName>
        <fullName evidence="2">Uncharacterized protein</fullName>
    </submittedName>
</protein>
<reference evidence="2 3" key="1">
    <citation type="submission" date="2019-01" db="EMBL/GenBank/DDBJ databases">
        <title>Filimonas sp. strain TTM-71.</title>
        <authorList>
            <person name="Chen W.-M."/>
        </authorList>
    </citation>
    <scope>NUCLEOTIDE SEQUENCE [LARGE SCALE GENOMIC DNA]</scope>
    <source>
        <strain evidence="2 3">TTM-71</strain>
    </source>
</reference>
<gene>
    <name evidence="2" type="ORF">ESB13_12885</name>
</gene>
<keyword evidence="1" id="KW-1133">Transmembrane helix</keyword>
<feature type="transmembrane region" description="Helical" evidence="1">
    <location>
        <begin position="12"/>
        <end position="32"/>
    </location>
</feature>
<evidence type="ECO:0000313" key="3">
    <source>
        <dbReference type="Proteomes" id="UP000290545"/>
    </source>
</evidence>
<evidence type="ECO:0000256" key="1">
    <source>
        <dbReference type="SAM" id="Phobius"/>
    </source>
</evidence>
<accession>A0A4V1M9V7</accession>
<feature type="transmembrane region" description="Helical" evidence="1">
    <location>
        <begin position="38"/>
        <end position="55"/>
    </location>
</feature>
<dbReference type="OrthoDB" id="677861at2"/>
<dbReference type="Proteomes" id="UP000290545">
    <property type="component" value="Unassembled WGS sequence"/>
</dbReference>
<sequence>MKGLGLYRLLSGILSIICFLLFPVFLLLLFAVFVDFSAALQLFIILSVLLYYWHSRKFFLQVYIQREPYTARSRDWLQVNGFVTLIATLFAVVNSALDLILPARKEATKATLKELVEVNPGTRQDYIDFAITASYCIAFFIFTVLVIHVTWTLLLVRKQMKLQKQEE</sequence>
<name>A0A4V1M9V7_9BACT</name>
<keyword evidence="1" id="KW-0472">Membrane</keyword>
<feature type="transmembrane region" description="Helical" evidence="1">
    <location>
        <begin position="76"/>
        <end position="97"/>
    </location>
</feature>
<proteinExistence type="predicted"/>
<keyword evidence="3" id="KW-1185">Reference proteome</keyword>
<dbReference type="EMBL" id="SDHZ01000002">
    <property type="protein sequence ID" value="RXK83014.1"/>
    <property type="molecule type" value="Genomic_DNA"/>
</dbReference>
<keyword evidence="1" id="KW-0812">Transmembrane</keyword>